<organism evidence="2 3">
    <name type="scientific">Paractinoplanes rhizophilus</name>
    <dbReference type="NCBI Taxonomy" id="1416877"/>
    <lineage>
        <taxon>Bacteria</taxon>
        <taxon>Bacillati</taxon>
        <taxon>Actinomycetota</taxon>
        <taxon>Actinomycetes</taxon>
        <taxon>Micromonosporales</taxon>
        <taxon>Micromonosporaceae</taxon>
        <taxon>Paractinoplanes</taxon>
    </lineage>
</organism>
<keyword evidence="1" id="KW-0812">Transmembrane</keyword>
<evidence type="ECO:0000256" key="1">
    <source>
        <dbReference type="SAM" id="Phobius"/>
    </source>
</evidence>
<feature type="transmembrane region" description="Helical" evidence="1">
    <location>
        <begin position="5"/>
        <end position="25"/>
    </location>
</feature>
<name>A0ABW2HP47_9ACTN</name>
<dbReference type="RefSeq" id="WP_378967479.1">
    <property type="nucleotide sequence ID" value="NZ_JBHTBJ010000007.1"/>
</dbReference>
<protein>
    <submittedName>
        <fullName evidence="2">Uncharacterized protein</fullName>
    </submittedName>
</protein>
<feature type="transmembrane region" description="Helical" evidence="1">
    <location>
        <begin position="37"/>
        <end position="55"/>
    </location>
</feature>
<gene>
    <name evidence="2" type="ORF">ACFQS1_13160</name>
</gene>
<keyword evidence="1" id="KW-0472">Membrane</keyword>
<reference evidence="3" key="1">
    <citation type="journal article" date="2019" name="Int. J. Syst. Evol. Microbiol.">
        <title>The Global Catalogue of Microorganisms (GCM) 10K type strain sequencing project: providing services to taxonomists for standard genome sequencing and annotation.</title>
        <authorList>
            <consortium name="The Broad Institute Genomics Platform"/>
            <consortium name="The Broad Institute Genome Sequencing Center for Infectious Disease"/>
            <person name="Wu L."/>
            <person name="Ma J."/>
        </authorList>
    </citation>
    <scope>NUCLEOTIDE SEQUENCE [LARGE SCALE GENOMIC DNA]</scope>
    <source>
        <strain evidence="3">XZYJT-10</strain>
    </source>
</reference>
<keyword evidence="3" id="KW-1185">Reference proteome</keyword>
<keyword evidence="1" id="KW-1133">Transmembrane helix</keyword>
<proteinExistence type="predicted"/>
<feature type="transmembrane region" description="Helical" evidence="1">
    <location>
        <begin position="67"/>
        <end position="85"/>
    </location>
</feature>
<dbReference type="Proteomes" id="UP001596548">
    <property type="component" value="Unassembled WGS sequence"/>
</dbReference>
<accession>A0ABW2HP47</accession>
<comment type="caution">
    <text evidence="2">The sequence shown here is derived from an EMBL/GenBank/DDBJ whole genome shotgun (WGS) entry which is preliminary data.</text>
</comment>
<evidence type="ECO:0000313" key="3">
    <source>
        <dbReference type="Proteomes" id="UP001596548"/>
    </source>
</evidence>
<evidence type="ECO:0000313" key="2">
    <source>
        <dbReference type="EMBL" id="MFC7274938.1"/>
    </source>
</evidence>
<sequence length="126" mass="13954">MRNVIWLIGGYAAVSVLTLVTVIVFRDDTAMVTSGVWVRGTIVAAASLLTLFFAVRAERGDRRMLRRLRLVTAIMLVAITVIVALPGAFPVWFRLEQAICGLLLLPVVVRLNRRAGRGERKPAARR</sequence>
<dbReference type="EMBL" id="JBHTBJ010000007">
    <property type="protein sequence ID" value="MFC7274938.1"/>
    <property type="molecule type" value="Genomic_DNA"/>
</dbReference>